<comment type="caution">
    <text evidence="1">The sequence shown here is derived from an EMBL/GenBank/DDBJ whole genome shotgun (WGS) entry which is preliminary data.</text>
</comment>
<organism evidence="1 2">
    <name type="scientific">Candidatus Iainarchaeum sp</name>
    <dbReference type="NCBI Taxonomy" id="3101447"/>
    <lineage>
        <taxon>Archaea</taxon>
        <taxon>Candidatus Iainarchaeota</taxon>
        <taxon>Candidatus Iainarchaeia</taxon>
        <taxon>Candidatus Iainarchaeales</taxon>
        <taxon>Candidatus Iainarchaeaceae</taxon>
        <taxon>Candidatus Iainarchaeum</taxon>
    </lineage>
</organism>
<evidence type="ECO:0000313" key="2">
    <source>
        <dbReference type="Proteomes" id="UP000565078"/>
    </source>
</evidence>
<gene>
    <name evidence="1" type="ORF">HA254_02000</name>
</gene>
<proteinExistence type="predicted"/>
<dbReference type="AlphaFoldDB" id="A0A7J4IYS1"/>
<evidence type="ECO:0000313" key="1">
    <source>
        <dbReference type="EMBL" id="HIH09419.1"/>
    </source>
</evidence>
<dbReference type="Proteomes" id="UP000565078">
    <property type="component" value="Unassembled WGS sequence"/>
</dbReference>
<dbReference type="EMBL" id="DUGC01000035">
    <property type="protein sequence ID" value="HIH09419.1"/>
    <property type="molecule type" value="Genomic_DNA"/>
</dbReference>
<reference evidence="2" key="1">
    <citation type="journal article" date="2020" name="bioRxiv">
        <title>A rank-normalized archaeal taxonomy based on genome phylogeny resolves widespread incomplete and uneven classifications.</title>
        <authorList>
            <person name="Rinke C."/>
            <person name="Chuvochina M."/>
            <person name="Mussig A.J."/>
            <person name="Chaumeil P.-A."/>
            <person name="Waite D.W."/>
            <person name="Whitman W.B."/>
            <person name="Parks D.H."/>
            <person name="Hugenholtz P."/>
        </authorList>
    </citation>
    <scope>NUCLEOTIDE SEQUENCE [LARGE SCALE GENOMIC DNA]</scope>
</reference>
<name>A0A7J4IYS1_9ARCH</name>
<sequence>MYVCNNSFVSGENNVGENVINGCAEQAENATACAKLEAILRIVTNNGNTEESGDKLQDWAFNAMSTNADDIISGADAVVVIEAVNAGVAAGTSDLVEADCANRVGTLQAALNFDEILAYNDLASRYLQ</sequence>
<accession>A0A7J4IYS1</accession>
<protein>
    <submittedName>
        <fullName evidence="1">Uncharacterized protein</fullName>
    </submittedName>
</protein>